<dbReference type="Gene3D" id="3.30.2320.30">
    <property type="entry name" value="ATP synthase, E subunit, C-terminal"/>
    <property type="match status" value="1"/>
</dbReference>
<dbReference type="GO" id="GO:0042777">
    <property type="term" value="P:proton motive force-driven plasma membrane ATP synthesis"/>
    <property type="evidence" value="ECO:0007669"/>
    <property type="project" value="UniProtKB-UniRule"/>
</dbReference>
<keyword evidence="6" id="KW-1185">Reference proteome</keyword>
<dbReference type="InterPro" id="IPR038495">
    <property type="entry name" value="ATPase_E_C"/>
</dbReference>
<keyword evidence="2 4" id="KW-0813">Transport</keyword>
<evidence type="ECO:0000256" key="3">
    <source>
        <dbReference type="ARBA" id="ARBA00023065"/>
    </source>
</evidence>
<dbReference type="EMBL" id="VLKH01000011">
    <property type="protein sequence ID" value="TWH77964.1"/>
    <property type="molecule type" value="Genomic_DNA"/>
</dbReference>
<dbReference type="GO" id="GO:0005524">
    <property type="term" value="F:ATP binding"/>
    <property type="evidence" value="ECO:0007669"/>
    <property type="project" value="UniProtKB-UniRule"/>
</dbReference>
<evidence type="ECO:0000256" key="2">
    <source>
        <dbReference type="ARBA" id="ARBA00022448"/>
    </source>
</evidence>
<dbReference type="Gene3D" id="1.20.5.620">
    <property type="entry name" value="F1F0 ATP synthase subunit B, membrane domain"/>
    <property type="match status" value="1"/>
</dbReference>
<dbReference type="SUPFAM" id="SSF160527">
    <property type="entry name" value="V-type ATPase subunit E-like"/>
    <property type="match status" value="1"/>
</dbReference>
<reference evidence="5 6" key="1">
    <citation type="submission" date="2019-07" db="EMBL/GenBank/DDBJ databases">
        <title>Genomic Encyclopedia of Type Strains, Phase I: the one thousand microbial genomes (KMG-I) project.</title>
        <authorList>
            <person name="Kyrpides N."/>
        </authorList>
    </citation>
    <scope>NUCLEOTIDE SEQUENCE [LARGE SCALE GENOMIC DNA]</scope>
    <source>
        <strain evidence="5 6">DSM 13558</strain>
    </source>
</reference>
<dbReference type="GO" id="GO:0046961">
    <property type="term" value="F:proton-transporting ATPase activity, rotational mechanism"/>
    <property type="evidence" value="ECO:0007669"/>
    <property type="project" value="InterPro"/>
</dbReference>
<comment type="function">
    <text evidence="4">Produces ATP from ADP in the presence of a proton gradient across the membrane.</text>
</comment>
<comment type="caution">
    <text evidence="5">The sequence shown here is derived from an EMBL/GenBank/DDBJ whole genome shotgun (WGS) entry which is preliminary data.</text>
</comment>
<keyword evidence="4" id="KW-0066">ATP synthesis</keyword>
<evidence type="ECO:0000256" key="4">
    <source>
        <dbReference type="HAMAP-Rule" id="MF_00311"/>
    </source>
</evidence>
<accession>A0A562J4X5</accession>
<evidence type="ECO:0000313" key="5">
    <source>
        <dbReference type="EMBL" id="TWH77964.1"/>
    </source>
</evidence>
<dbReference type="GO" id="GO:0033178">
    <property type="term" value="C:proton-transporting two-sector ATPase complex, catalytic domain"/>
    <property type="evidence" value="ECO:0007669"/>
    <property type="project" value="InterPro"/>
</dbReference>
<protein>
    <recommendedName>
        <fullName evidence="4">V-type proton ATPase subunit E</fullName>
    </recommendedName>
    <alternativeName>
        <fullName evidence="4">V-ATPase subunit E</fullName>
    </alternativeName>
</protein>
<dbReference type="OrthoDB" id="2080813at2"/>
<keyword evidence="3 4" id="KW-0406">Ion transport</keyword>
<proteinExistence type="inferred from homology"/>
<organism evidence="5 6">
    <name type="scientific">Sedimentibacter saalensis</name>
    <dbReference type="NCBI Taxonomy" id="130788"/>
    <lineage>
        <taxon>Bacteria</taxon>
        <taxon>Bacillati</taxon>
        <taxon>Bacillota</taxon>
        <taxon>Tissierellia</taxon>
        <taxon>Sedimentibacter</taxon>
    </lineage>
</organism>
<dbReference type="RefSeq" id="WP_145085871.1">
    <property type="nucleotide sequence ID" value="NZ_DAMBUX010000014.1"/>
</dbReference>
<keyword evidence="4" id="KW-0375">Hydrogen ion transport</keyword>
<gene>
    <name evidence="4" type="primary">atpE</name>
    <name evidence="5" type="ORF">LY60_03154</name>
</gene>
<dbReference type="Proteomes" id="UP000315343">
    <property type="component" value="Unassembled WGS sequence"/>
</dbReference>
<comment type="similarity">
    <text evidence="1 4">Belongs to the V-ATPase E subunit family.</text>
</comment>
<sequence length="193" mass="21375">MSIENITTNILSDARNIAEISIANAEKTKQDIIDKAKLEAEAIIKAAAEKSEKEAEGLKSRKVSAAELQGRKMMLSAKQEVIKKSFNSALEKLKTMPEDEYLNFLTDEIVKIPNCKGTIILNERDKNKIGEKLVKAVNEKLKAEKIVLSDKTIESSGGFVLNNGSIEINSTFETILDSMRDELTNEVANALFK</sequence>
<dbReference type="Pfam" id="PF01991">
    <property type="entry name" value="vATP-synt_E"/>
    <property type="match status" value="1"/>
</dbReference>
<evidence type="ECO:0000313" key="6">
    <source>
        <dbReference type="Proteomes" id="UP000315343"/>
    </source>
</evidence>
<dbReference type="InterPro" id="IPR002842">
    <property type="entry name" value="ATPase_V1_Esu"/>
</dbReference>
<evidence type="ECO:0000256" key="1">
    <source>
        <dbReference type="ARBA" id="ARBA00005901"/>
    </source>
</evidence>
<dbReference type="HAMAP" id="MF_00311">
    <property type="entry name" value="ATP_synth_E_arch"/>
    <property type="match status" value="1"/>
</dbReference>
<name>A0A562J4X5_9FIRM</name>
<dbReference type="AlphaFoldDB" id="A0A562J4X5"/>
<dbReference type="GO" id="GO:0046933">
    <property type="term" value="F:proton-transporting ATP synthase activity, rotational mechanism"/>
    <property type="evidence" value="ECO:0007669"/>
    <property type="project" value="UniProtKB-UniRule"/>
</dbReference>